<evidence type="ECO:0000256" key="2">
    <source>
        <dbReference type="SAM" id="MobiDB-lite"/>
    </source>
</evidence>
<dbReference type="InterPro" id="IPR004175">
    <property type="entry name" value="RNA_CPDase"/>
</dbReference>
<dbReference type="GO" id="GO:0004113">
    <property type="term" value="F:2',3'-cyclic-nucleotide 3'-phosphodiesterase activity"/>
    <property type="evidence" value="ECO:0007669"/>
    <property type="project" value="InterPro"/>
</dbReference>
<dbReference type="Proteomes" id="UP000425817">
    <property type="component" value="Chromosome"/>
</dbReference>
<proteinExistence type="predicted"/>
<sequence length="207" mass="22609">MPEQLLLPGIDPPPPPLRRARGTAPRKERLHRSLFLAIFPHAEDAASIAALGARLKDRHALKGKLTEAHRLHVTLHHLGSYPASAPRKQVQAAIDAAASVAPPSFDVVFDEVMRFDKSKAFVLCGAESGTSAIAAFRQCLGEALADAGFKPEHGFTPHMTLAYTPTKVERHPIEPVRWRADSFALIESHVGESIHEVLGRWPPVRPA</sequence>
<protein>
    <submittedName>
        <fullName evidence="3">RNA 2',3'-cyclic phosphodiesterase</fullName>
    </submittedName>
</protein>
<accession>A0A6I6HQ75</accession>
<dbReference type="InterPro" id="IPR009097">
    <property type="entry name" value="Cyclic_Pdiesterase"/>
</dbReference>
<dbReference type="PANTHER" id="PTHR35561:SF1">
    <property type="entry name" value="RNA 2',3'-CYCLIC PHOSPHODIESTERASE"/>
    <property type="match status" value="1"/>
</dbReference>
<dbReference type="SUPFAM" id="SSF55144">
    <property type="entry name" value="LigT-like"/>
    <property type="match status" value="1"/>
</dbReference>
<evidence type="ECO:0000313" key="4">
    <source>
        <dbReference type="Proteomes" id="UP000425817"/>
    </source>
</evidence>
<feature type="region of interest" description="Disordered" evidence="2">
    <location>
        <begin position="1"/>
        <end position="26"/>
    </location>
</feature>
<organism evidence="3 4">
    <name type="scientific">Variovorax paradoxus</name>
    <dbReference type="NCBI Taxonomy" id="34073"/>
    <lineage>
        <taxon>Bacteria</taxon>
        <taxon>Pseudomonadati</taxon>
        <taxon>Pseudomonadota</taxon>
        <taxon>Betaproteobacteria</taxon>
        <taxon>Burkholderiales</taxon>
        <taxon>Comamonadaceae</taxon>
        <taxon>Variovorax</taxon>
    </lineage>
</organism>
<reference evidence="3 4" key="1">
    <citation type="submission" date="2019-12" db="EMBL/GenBank/DDBJ databases">
        <title>Hybrid Genome Assemblies of two High G+C Isolates from Undergraduate Microbiology Courses.</title>
        <authorList>
            <person name="Ne Ville C.J."/>
            <person name="Enright D."/>
            <person name="Hernandez I."/>
            <person name="Dodsworth J."/>
            <person name="Orwin P.M."/>
        </authorList>
    </citation>
    <scope>NUCLEOTIDE SEQUENCE [LARGE SCALE GENOMIC DNA]</scope>
    <source>
        <strain evidence="3 4">CSUSB</strain>
    </source>
</reference>
<gene>
    <name evidence="3" type="ORF">GOQ09_14075</name>
</gene>
<dbReference type="Pfam" id="PF13563">
    <property type="entry name" value="2_5_RNA_ligase2"/>
    <property type="match status" value="1"/>
</dbReference>
<dbReference type="EMBL" id="CP046622">
    <property type="protein sequence ID" value="QGW85015.1"/>
    <property type="molecule type" value="Genomic_DNA"/>
</dbReference>
<dbReference type="OrthoDB" id="7061261at2"/>
<keyword evidence="1" id="KW-0378">Hydrolase</keyword>
<evidence type="ECO:0000313" key="3">
    <source>
        <dbReference type="EMBL" id="QGW85015.1"/>
    </source>
</evidence>
<dbReference type="PANTHER" id="PTHR35561">
    <property type="entry name" value="RNA 2',3'-CYCLIC PHOSPHODIESTERASE"/>
    <property type="match status" value="1"/>
</dbReference>
<evidence type="ECO:0000256" key="1">
    <source>
        <dbReference type="ARBA" id="ARBA00022801"/>
    </source>
</evidence>
<name>A0A6I6HQ75_VARPD</name>
<dbReference type="GO" id="GO:0008664">
    <property type="term" value="F:RNA 2',3'-cyclic 3'-phosphodiesterase activity"/>
    <property type="evidence" value="ECO:0007669"/>
    <property type="project" value="InterPro"/>
</dbReference>
<dbReference type="Gene3D" id="3.90.1140.10">
    <property type="entry name" value="Cyclic phosphodiesterase"/>
    <property type="match status" value="1"/>
</dbReference>
<dbReference type="AlphaFoldDB" id="A0A6I6HQ75"/>